<organism evidence="1 2">
    <name type="scientific">Neobacillus thermocopriae</name>
    <dbReference type="NCBI Taxonomy" id="1215031"/>
    <lineage>
        <taxon>Bacteria</taxon>
        <taxon>Bacillati</taxon>
        <taxon>Bacillota</taxon>
        <taxon>Bacilli</taxon>
        <taxon>Bacillales</taxon>
        <taxon>Bacillaceae</taxon>
        <taxon>Neobacillus</taxon>
    </lineage>
</organism>
<dbReference type="Proteomes" id="UP000481621">
    <property type="component" value="Unassembled WGS sequence"/>
</dbReference>
<dbReference type="EMBL" id="JAAIUV010000018">
    <property type="protein sequence ID" value="NEX79524.1"/>
    <property type="molecule type" value="Genomic_DNA"/>
</dbReference>
<dbReference type="InterPro" id="IPR023906">
    <property type="entry name" value="rSAM_target_put"/>
</dbReference>
<gene>
    <name evidence="1" type="ORF">G4Z05_11710</name>
</gene>
<proteinExistence type="predicted"/>
<evidence type="ECO:0000313" key="1">
    <source>
        <dbReference type="EMBL" id="NEX79524.1"/>
    </source>
</evidence>
<protein>
    <submittedName>
        <fullName evidence="1">CGCGG family rSAM-modified RiPP protein</fullName>
    </submittedName>
</protein>
<accession>A0A6B3TR79</accession>
<keyword evidence="2" id="KW-1185">Reference proteome</keyword>
<dbReference type="NCBIfam" id="TIGR03995">
    <property type="entry name" value="target_X_rSAM"/>
    <property type="match status" value="1"/>
</dbReference>
<dbReference type="RefSeq" id="WP_163252063.1">
    <property type="nucleotide sequence ID" value="NZ_JAAIUV010000018.1"/>
</dbReference>
<evidence type="ECO:0000313" key="2">
    <source>
        <dbReference type="Proteomes" id="UP000481621"/>
    </source>
</evidence>
<comment type="caution">
    <text evidence="1">The sequence shown here is derived from an EMBL/GenBank/DDBJ whole genome shotgun (WGS) entry which is preliminary data.</text>
</comment>
<name>A0A6B3TR79_9BACI</name>
<reference evidence="1" key="1">
    <citation type="submission" date="2020-02" db="EMBL/GenBank/DDBJ databases">
        <title>Bacillus sedimentmangrovi sp. nov., isolated from sediment of the mangrove ecosystem.</title>
        <authorList>
            <person name="Liu G."/>
        </authorList>
    </citation>
    <scope>NUCLEOTIDE SEQUENCE [LARGE SCALE GENOMIC DNA]</scope>
    <source>
        <strain evidence="1">SgZ-7</strain>
    </source>
</reference>
<sequence>MEKNWSISLEHEEYEKNRELLMVDAIEAVKQTAKGCYVNVVTPESFGNPELYLTQELENVFGDEIKLKFIDQCSCGGYVLRVWKMK</sequence>
<dbReference type="Pfam" id="PF26005">
    <property type="entry name" value="rSAM_target_put"/>
    <property type="match status" value="1"/>
</dbReference>
<dbReference type="AlphaFoldDB" id="A0A6B3TR79"/>